<dbReference type="Proteomes" id="UP000245206">
    <property type="component" value="Unassembled WGS sequence"/>
</dbReference>
<name>A0A2P2DI92_9LEPT</name>
<organism evidence="1 2">
    <name type="scientific">Leptospira ellinghausenii</name>
    <dbReference type="NCBI Taxonomy" id="1917822"/>
    <lineage>
        <taxon>Bacteria</taxon>
        <taxon>Pseudomonadati</taxon>
        <taxon>Spirochaetota</taxon>
        <taxon>Spirochaetia</taxon>
        <taxon>Leptospirales</taxon>
        <taxon>Leptospiraceae</taxon>
        <taxon>Leptospira</taxon>
    </lineage>
</organism>
<accession>A0A2P2DI92</accession>
<proteinExistence type="predicted"/>
<sequence>MPNWKEIQMDRVKTLHWEAQEFYTSLKFESLKSSVLQILAHKTELYHREHGESANIIVISPEFRILIGKDILDFRGIPIIYSLNLTSETNFEKSIQVF</sequence>
<keyword evidence="2" id="KW-1185">Reference proteome</keyword>
<evidence type="ECO:0000313" key="1">
    <source>
        <dbReference type="EMBL" id="GBF44362.1"/>
    </source>
</evidence>
<dbReference type="AlphaFoldDB" id="A0A2P2DI92"/>
<dbReference type="EMBL" id="BFAZ01000011">
    <property type="protein sequence ID" value="GBF44362.1"/>
    <property type="molecule type" value="Genomic_DNA"/>
</dbReference>
<comment type="caution">
    <text evidence="1">The sequence shown here is derived from an EMBL/GenBank/DDBJ whole genome shotgun (WGS) entry which is preliminary data.</text>
</comment>
<gene>
    <name evidence="1" type="ORF">LPTSP2_36650</name>
</gene>
<evidence type="ECO:0000313" key="2">
    <source>
        <dbReference type="Proteomes" id="UP000245206"/>
    </source>
</evidence>
<protein>
    <submittedName>
        <fullName evidence="1">Uncharacterized protein</fullName>
    </submittedName>
</protein>
<reference evidence="2" key="1">
    <citation type="journal article" date="2019" name="Microbiol. Immunol.">
        <title>Molecular and phenotypic characterization of Leptospira johnsonii sp. nov., Leptospira ellinghausenii sp. nov. and Leptospira ryugenii sp. nov. isolated from soil and water in Japan.</title>
        <authorList>
            <person name="Masuzawa T."/>
            <person name="Saito M."/>
            <person name="Nakao R."/>
            <person name="Nikaido Y."/>
            <person name="Matsumoto M."/>
            <person name="Ogawa M."/>
            <person name="Yokoyama M."/>
            <person name="Hidaka Y."/>
            <person name="Tomita J."/>
            <person name="Sakakibara K."/>
            <person name="Suzuki K."/>
            <person name="Yasuda S."/>
            <person name="Sato H."/>
            <person name="Yamaguchi M."/>
            <person name="Yoshida S.I."/>
            <person name="Koizumi N."/>
            <person name="Kawamura Y."/>
        </authorList>
    </citation>
    <scope>NUCLEOTIDE SEQUENCE [LARGE SCALE GENOMIC DNA]</scope>
    <source>
        <strain evidence="2">E18</strain>
    </source>
</reference>